<dbReference type="AlphaFoldDB" id="A0A0F8YR73"/>
<evidence type="ECO:0000256" key="1">
    <source>
        <dbReference type="SAM" id="Coils"/>
    </source>
</evidence>
<reference evidence="2" key="1">
    <citation type="journal article" date="2015" name="Nature">
        <title>Complex archaea that bridge the gap between prokaryotes and eukaryotes.</title>
        <authorList>
            <person name="Spang A."/>
            <person name="Saw J.H."/>
            <person name="Jorgensen S.L."/>
            <person name="Zaremba-Niedzwiedzka K."/>
            <person name="Martijn J."/>
            <person name="Lind A.E."/>
            <person name="van Eijk R."/>
            <person name="Schleper C."/>
            <person name="Guy L."/>
            <person name="Ettema T.J."/>
        </authorList>
    </citation>
    <scope>NUCLEOTIDE SEQUENCE</scope>
</reference>
<feature type="non-terminal residue" evidence="2">
    <location>
        <position position="177"/>
    </location>
</feature>
<feature type="coiled-coil region" evidence="1">
    <location>
        <begin position="111"/>
        <end position="141"/>
    </location>
</feature>
<gene>
    <name evidence="2" type="ORF">LCGC14_3124200</name>
</gene>
<comment type="caution">
    <text evidence="2">The sequence shown here is derived from an EMBL/GenBank/DDBJ whole genome shotgun (WGS) entry which is preliminary data.</text>
</comment>
<protein>
    <submittedName>
        <fullName evidence="2">Uncharacterized protein</fullName>
    </submittedName>
</protein>
<accession>A0A0F8YR73</accession>
<proteinExistence type="predicted"/>
<organism evidence="2">
    <name type="scientific">marine sediment metagenome</name>
    <dbReference type="NCBI Taxonomy" id="412755"/>
    <lineage>
        <taxon>unclassified sequences</taxon>
        <taxon>metagenomes</taxon>
        <taxon>ecological metagenomes</taxon>
    </lineage>
</organism>
<dbReference type="EMBL" id="LAZR01067981">
    <property type="protein sequence ID" value="KKK50521.1"/>
    <property type="molecule type" value="Genomic_DNA"/>
</dbReference>
<keyword evidence="1" id="KW-0175">Coiled coil</keyword>
<name>A0A0F8YR73_9ZZZZ</name>
<sequence length="177" mass="20265">MPVKKVKLKDFDVDFDLIKIVMPDGEGLKVRISEQLLVNQALPADLMSKMAQCASKYARWGVVRGDLLTYSELLNDEYSMFIRRIKSIARSGMDAKATEGKIEEKAILNNVDEYTAKRKKIRQTNSALEKVKRVMKAFEIQSELMRSIKAKINKEEKMFEEENPIITEKKKSTSLSA</sequence>
<evidence type="ECO:0000313" key="2">
    <source>
        <dbReference type="EMBL" id="KKK50521.1"/>
    </source>
</evidence>